<feature type="domain" description="Glycine zipper-like" evidence="2">
    <location>
        <begin position="21"/>
        <end position="63"/>
    </location>
</feature>
<accession>A0A1I6THY1</accession>
<evidence type="ECO:0000313" key="3">
    <source>
        <dbReference type="EMBL" id="SFS88780.1"/>
    </source>
</evidence>
<keyword evidence="1" id="KW-0472">Membrane</keyword>
<dbReference type="Pfam" id="PF26273">
    <property type="entry name" value="Gly_zipper"/>
    <property type="match status" value="1"/>
</dbReference>
<evidence type="ECO:0000313" key="4">
    <source>
        <dbReference type="Proteomes" id="UP000199199"/>
    </source>
</evidence>
<name>A0A1I6THY1_9EURY</name>
<keyword evidence="1" id="KW-0812">Transmembrane</keyword>
<protein>
    <recommendedName>
        <fullName evidence="2">Glycine zipper-like domain-containing protein</fullName>
    </recommendedName>
</protein>
<evidence type="ECO:0000259" key="2">
    <source>
        <dbReference type="Pfam" id="PF26273"/>
    </source>
</evidence>
<dbReference type="InterPro" id="IPR058598">
    <property type="entry name" value="Gly_zipper-like_dom"/>
</dbReference>
<reference evidence="4" key="1">
    <citation type="submission" date="2016-10" db="EMBL/GenBank/DDBJ databases">
        <authorList>
            <person name="Varghese N."/>
            <person name="Submissions S."/>
        </authorList>
    </citation>
    <scope>NUCLEOTIDE SEQUENCE [LARGE SCALE GENOMIC DNA]</scope>
    <source>
        <strain evidence="4">DSM 22427</strain>
    </source>
</reference>
<proteinExistence type="predicted"/>
<gene>
    <name evidence="3" type="ORF">SAMN04488556_3129</name>
</gene>
<keyword evidence="1" id="KW-1133">Transmembrane helix</keyword>
<keyword evidence="4" id="KW-1185">Reference proteome</keyword>
<dbReference type="AlphaFoldDB" id="A0A1I6THY1"/>
<dbReference type="EMBL" id="FOZS01000003">
    <property type="protein sequence ID" value="SFS88780.1"/>
    <property type="molecule type" value="Genomic_DNA"/>
</dbReference>
<sequence>MYLSLGIIEYEYMSADNGSERDMGGGIAIGLGLGVAIGVTMDELAMGIALGLVFGLAFDSIWAQRTE</sequence>
<feature type="transmembrane region" description="Helical" evidence="1">
    <location>
        <begin position="45"/>
        <end position="63"/>
    </location>
</feature>
<organism evidence="3 4">
    <name type="scientific">Halostagnicola kamekurae</name>
    <dbReference type="NCBI Taxonomy" id="619731"/>
    <lineage>
        <taxon>Archaea</taxon>
        <taxon>Methanobacteriati</taxon>
        <taxon>Methanobacteriota</taxon>
        <taxon>Stenosarchaea group</taxon>
        <taxon>Halobacteria</taxon>
        <taxon>Halobacteriales</taxon>
        <taxon>Natrialbaceae</taxon>
        <taxon>Halostagnicola</taxon>
    </lineage>
</organism>
<evidence type="ECO:0000256" key="1">
    <source>
        <dbReference type="SAM" id="Phobius"/>
    </source>
</evidence>
<dbReference type="Proteomes" id="UP000199199">
    <property type="component" value="Unassembled WGS sequence"/>
</dbReference>
<feature type="transmembrane region" description="Helical" evidence="1">
    <location>
        <begin position="21"/>
        <end position="39"/>
    </location>
</feature>